<dbReference type="AlphaFoldDB" id="X1M566"/>
<organism evidence="1">
    <name type="scientific">marine sediment metagenome</name>
    <dbReference type="NCBI Taxonomy" id="412755"/>
    <lineage>
        <taxon>unclassified sequences</taxon>
        <taxon>metagenomes</taxon>
        <taxon>ecological metagenomes</taxon>
    </lineage>
</organism>
<sequence length="33" mass="3676">FMVNKGNRFATCDVSGSLWADVDTEEDLKRVTA</sequence>
<accession>X1M566</accession>
<evidence type="ECO:0008006" key="2">
    <source>
        <dbReference type="Google" id="ProtNLM"/>
    </source>
</evidence>
<evidence type="ECO:0000313" key="1">
    <source>
        <dbReference type="EMBL" id="GAI01484.1"/>
    </source>
</evidence>
<feature type="non-terminal residue" evidence="1">
    <location>
        <position position="1"/>
    </location>
</feature>
<reference evidence="1" key="1">
    <citation type="journal article" date="2014" name="Front. Microbiol.">
        <title>High frequency of phylogenetically diverse reductive dehalogenase-homologous genes in deep subseafloor sedimentary metagenomes.</title>
        <authorList>
            <person name="Kawai M."/>
            <person name="Futagami T."/>
            <person name="Toyoda A."/>
            <person name="Takaki Y."/>
            <person name="Nishi S."/>
            <person name="Hori S."/>
            <person name="Arai W."/>
            <person name="Tsubouchi T."/>
            <person name="Morono Y."/>
            <person name="Uchiyama I."/>
            <person name="Ito T."/>
            <person name="Fujiyama A."/>
            <person name="Inagaki F."/>
            <person name="Takami H."/>
        </authorList>
    </citation>
    <scope>NUCLEOTIDE SEQUENCE</scope>
    <source>
        <strain evidence="1">Expedition CK06-06</strain>
    </source>
</reference>
<name>X1M566_9ZZZZ</name>
<comment type="caution">
    <text evidence="1">The sequence shown here is derived from an EMBL/GenBank/DDBJ whole genome shotgun (WGS) entry which is preliminary data.</text>
</comment>
<protein>
    <recommendedName>
        <fullName evidence="2">MobA-like NTP transferase domain-containing protein</fullName>
    </recommendedName>
</protein>
<gene>
    <name evidence="1" type="ORF">S06H3_02418</name>
</gene>
<proteinExistence type="predicted"/>
<dbReference type="EMBL" id="BARV01000706">
    <property type="protein sequence ID" value="GAI01484.1"/>
    <property type="molecule type" value="Genomic_DNA"/>
</dbReference>